<evidence type="ECO:0000256" key="6">
    <source>
        <dbReference type="ARBA" id="ARBA00022777"/>
    </source>
</evidence>
<dbReference type="RefSeq" id="WP_078693350.1">
    <property type="nucleotide sequence ID" value="NZ_FUWX01000006.1"/>
</dbReference>
<dbReference type="GO" id="GO:0009401">
    <property type="term" value="P:phosphoenolpyruvate-dependent sugar phosphotransferase system"/>
    <property type="evidence" value="ECO:0007669"/>
    <property type="project" value="UniProtKB-KW"/>
</dbReference>
<feature type="domain" description="PTS EIIB type-3" evidence="8">
    <location>
        <begin position="1"/>
        <end position="102"/>
    </location>
</feature>
<protein>
    <submittedName>
        <fullName evidence="9">PTS system, cellobiose-specific IIB component</fullName>
    </submittedName>
</protein>
<evidence type="ECO:0000256" key="4">
    <source>
        <dbReference type="ARBA" id="ARBA00022679"/>
    </source>
</evidence>
<evidence type="ECO:0000259" key="8">
    <source>
        <dbReference type="PROSITE" id="PS51100"/>
    </source>
</evidence>
<keyword evidence="10" id="KW-1185">Reference proteome</keyword>
<evidence type="ECO:0000256" key="7">
    <source>
        <dbReference type="PROSITE-ProRule" id="PRU00423"/>
    </source>
</evidence>
<sequence>MKKILLLCSAGMSTSIVVKKMLESAEKRGIEVEIKAVGLEMFQENLDKYDTFLLGPQVRFRKDELNAIAQEKGKKVEVINTMDYGMMKGDKILDFALSLIEG</sequence>
<proteinExistence type="predicted"/>
<dbReference type="GO" id="GO:0016301">
    <property type="term" value="F:kinase activity"/>
    <property type="evidence" value="ECO:0007669"/>
    <property type="project" value="UniProtKB-KW"/>
</dbReference>
<keyword evidence="2" id="KW-0597">Phosphoprotein</keyword>
<keyword evidence="3" id="KW-0762">Sugar transport</keyword>
<keyword evidence="4" id="KW-0808">Transferase</keyword>
<organism evidence="9 10">
    <name type="scientific">Cetobacterium ceti</name>
    <dbReference type="NCBI Taxonomy" id="180163"/>
    <lineage>
        <taxon>Bacteria</taxon>
        <taxon>Fusobacteriati</taxon>
        <taxon>Fusobacteriota</taxon>
        <taxon>Fusobacteriia</taxon>
        <taxon>Fusobacteriales</taxon>
        <taxon>Fusobacteriaceae</taxon>
        <taxon>Cetobacterium</taxon>
    </lineage>
</organism>
<name>A0A1T4LEM8_9FUSO</name>
<keyword evidence="1" id="KW-0813">Transport</keyword>
<dbReference type="InterPro" id="IPR036095">
    <property type="entry name" value="PTS_EIIB-like_sf"/>
</dbReference>
<dbReference type="InterPro" id="IPR013012">
    <property type="entry name" value="PTS_EIIB_3"/>
</dbReference>
<dbReference type="Pfam" id="PF02302">
    <property type="entry name" value="PTS_IIB"/>
    <property type="match status" value="1"/>
</dbReference>
<evidence type="ECO:0000256" key="3">
    <source>
        <dbReference type="ARBA" id="ARBA00022597"/>
    </source>
</evidence>
<keyword evidence="6" id="KW-0418">Kinase</keyword>
<keyword evidence="5" id="KW-0598">Phosphotransferase system</keyword>
<dbReference type="OrthoDB" id="9808134at2"/>
<evidence type="ECO:0000313" key="10">
    <source>
        <dbReference type="Proteomes" id="UP000191153"/>
    </source>
</evidence>
<evidence type="ECO:0000256" key="2">
    <source>
        <dbReference type="ARBA" id="ARBA00022553"/>
    </source>
</evidence>
<dbReference type="EMBL" id="FUWX01000006">
    <property type="protein sequence ID" value="SJZ53017.1"/>
    <property type="molecule type" value="Genomic_DNA"/>
</dbReference>
<dbReference type="GO" id="GO:0008982">
    <property type="term" value="F:protein-N(PI)-phosphohistidine-sugar phosphotransferase activity"/>
    <property type="evidence" value="ECO:0007669"/>
    <property type="project" value="InterPro"/>
</dbReference>
<dbReference type="InterPro" id="IPR051819">
    <property type="entry name" value="PTS_sugar-specific_EIIB"/>
</dbReference>
<dbReference type="PROSITE" id="PS51100">
    <property type="entry name" value="PTS_EIIB_TYPE_3"/>
    <property type="match status" value="1"/>
</dbReference>
<dbReference type="Proteomes" id="UP000191153">
    <property type="component" value="Unassembled WGS sequence"/>
</dbReference>
<gene>
    <name evidence="9" type="ORF">SAMN02745174_00814</name>
</gene>
<feature type="modified residue" description="Phosphocysteine; by EIIA" evidence="7">
    <location>
        <position position="8"/>
    </location>
</feature>
<evidence type="ECO:0000256" key="1">
    <source>
        <dbReference type="ARBA" id="ARBA00022448"/>
    </source>
</evidence>
<dbReference type="CDD" id="cd05564">
    <property type="entry name" value="PTS_IIB_chitobiose_lichenan"/>
    <property type="match status" value="1"/>
</dbReference>
<dbReference type="PANTHER" id="PTHR34581:SF2">
    <property type="entry name" value="PTS SYSTEM N,N'-DIACETYLCHITOBIOSE-SPECIFIC EIIB COMPONENT"/>
    <property type="match status" value="1"/>
</dbReference>
<accession>A0A1T4LEM8</accession>
<dbReference type="InterPro" id="IPR003501">
    <property type="entry name" value="PTS_EIIB_2/3"/>
</dbReference>
<evidence type="ECO:0000256" key="5">
    <source>
        <dbReference type="ARBA" id="ARBA00022683"/>
    </source>
</evidence>
<dbReference type="Gene3D" id="3.40.50.2300">
    <property type="match status" value="1"/>
</dbReference>
<dbReference type="AlphaFoldDB" id="A0A1T4LEM8"/>
<reference evidence="9 10" key="1">
    <citation type="submission" date="2017-02" db="EMBL/GenBank/DDBJ databases">
        <authorList>
            <person name="Peterson S.W."/>
        </authorList>
    </citation>
    <scope>NUCLEOTIDE SEQUENCE [LARGE SCALE GENOMIC DNA]</scope>
    <source>
        <strain evidence="9 10">ATCC 700028</strain>
    </source>
</reference>
<dbReference type="STRING" id="180163.SAMN02745174_00814"/>
<dbReference type="PANTHER" id="PTHR34581">
    <property type="entry name" value="PTS SYSTEM N,N'-DIACETYLCHITOBIOSE-SPECIFIC EIIB COMPONENT"/>
    <property type="match status" value="1"/>
</dbReference>
<dbReference type="SUPFAM" id="SSF52794">
    <property type="entry name" value="PTS system IIB component-like"/>
    <property type="match status" value="1"/>
</dbReference>
<evidence type="ECO:0000313" key="9">
    <source>
        <dbReference type="EMBL" id="SJZ53017.1"/>
    </source>
</evidence>